<keyword evidence="10" id="KW-0677">Repeat</keyword>
<dbReference type="GO" id="GO:0009653">
    <property type="term" value="P:anatomical structure morphogenesis"/>
    <property type="evidence" value="ECO:0007669"/>
    <property type="project" value="UniProtKB-ARBA"/>
</dbReference>
<evidence type="ECO:0000256" key="19">
    <source>
        <dbReference type="ARBA" id="ARBA00048762"/>
    </source>
</evidence>
<dbReference type="CDD" id="cd00051">
    <property type="entry name" value="EFh"/>
    <property type="match status" value="1"/>
</dbReference>
<dbReference type="GO" id="GO:0016175">
    <property type="term" value="F:superoxide-generating NAD(P)H oxidase activity"/>
    <property type="evidence" value="ECO:0007669"/>
    <property type="project" value="UniProtKB-ARBA"/>
</dbReference>
<accession>A0A8T2J7N5</accession>
<dbReference type="PROSITE" id="PS50292">
    <property type="entry name" value="PEROXIDASE_3"/>
    <property type="match status" value="1"/>
</dbReference>
<comment type="similarity">
    <text evidence="4">In the N-terminal section; belongs to the peroxidase family.</text>
</comment>
<dbReference type="InterPro" id="IPR018247">
    <property type="entry name" value="EF_Hand_1_Ca_BS"/>
</dbReference>
<dbReference type="SUPFAM" id="SSF48113">
    <property type="entry name" value="Heme-dependent peroxidases"/>
    <property type="match status" value="1"/>
</dbReference>
<dbReference type="Proteomes" id="UP000812440">
    <property type="component" value="Chromosome 3"/>
</dbReference>
<keyword evidence="6" id="KW-0893">Thyroid hormones biosynthesis</keyword>
<feature type="transmembrane region" description="Helical" evidence="20">
    <location>
        <begin position="768"/>
        <end position="792"/>
    </location>
</feature>
<dbReference type="FunFam" id="2.40.30.10:FF:000059">
    <property type="entry name" value="dual oxidase isoform X1"/>
    <property type="match status" value="1"/>
</dbReference>
<feature type="domain" description="EF-hand" evidence="21">
    <location>
        <begin position="443"/>
        <end position="478"/>
    </location>
</feature>
<dbReference type="PANTHER" id="PTHR11972:SF207">
    <property type="entry name" value="NAD(P)H OXIDASE (H2O2-FORMING)"/>
    <property type="match status" value="1"/>
</dbReference>
<dbReference type="InterPro" id="IPR039261">
    <property type="entry name" value="FNR_nucleotide-bd"/>
</dbReference>
<evidence type="ECO:0000256" key="3">
    <source>
        <dbReference type="ARBA" id="ARBA00005197"/>
    </source>
</evidence>
<evidence type="ECO:0000256" key="17">
    <source>
        <dbReference type="ARBA" id="ARBA00023324"/>
    </source>
</evidence>
<dbReference type="GO" id="GO:0016324">
    <property type="term" value="C:apical plasma membrane"/>
    <property type="evidence" value="ECO:0007669"/>
    <property type="project" value="UniProtKB-SubCell"/>
</dbReference>
<dbReference type="FunFam" id="1.10.238.10:FF:000499">
    <property type="entry name" value="Dual oxidase 1"/>
    <property type="match status" value="1"/>
</dbReference>
<evidence type="ECO:0000256" key="4">
    <source>
        <dbReference type="ARBA" id="ARBA00005644"/>
    </source>
</evidence>
<keyword evidence="24" id="KW-1185">Reference proteome</keyword>
<comment type="catalytic activity">
    <reaction evidence="19">
        <text>NADPH + O2 + H(+) = H2O2 + NADP(+)</text>
        <dbReference type="Rhea" id="RHEA:11260"/>
        <dbReference type="ChEBI" id="CHEBI:15378"/>
        <dbReference type="ChEBI" id="CHEBI:15379"/>
        <dbReference type="ChEBI" id="CHEBI:16240"/>
        <dbReference type="ChEBI" id="CHEBI:57783"/>
        <dbReference type="ChEBI" id="CHEBI:58349"/>
        <dbReference type="EC" id="1.6.3.1"/>
    </reaction>
</comment>
<comment type="subcellular location">
    <subcellularLocation>
        <location evidence="2">Apical cell membrane</location>
        <topology evidence="2">Multi-pass membrane protein</topology>
    </subcellularLocation>
</comment>
<sequence>MEIPYGDFWYGQMKYSRSDLLASSIQHGRDLGLHSYKKIFEYYQGSSVTWGDFKSKDLVKQLQILYKNDIEKLEFIPGILLDMDGPPSDLATNIILEQFYRLRDGDRFWFENMKNGLFTKENITSIRGIKFSEVLRAVTDAGNSIQVDIFVRKAGDPCPQPKQLQSEELEKCVPLTVTDYFEGCAAGFGVTIAALCCLPVVSFLIAWLIAKSRKRTFRAIKKRINNAENNYVSDTEGFPASEWCGYDEPSQHVLIQLYPNQILKVLDLIQKKTRTINLRNHPNFQVFLSNSDGNRAVLIQIPKEYDLVLMFKNNGDRTNFLEQFHESLEGSGISPTFSELKEADLLKESFTKKQRQEMLDIFMRHSLSHVIDINKEHAGIIHTQKFRDVLNCELSREEFAETLGLNPDAQFVESMFYIADKDQNGYLSFEEFCYILCSLIKGTAEDKLKFIFSMHDLNGNGILPKEDFSRMLRSFSDISNFLSNEKTENVIQSMFDEAGFSYKEELTWDDFYSLFKDHKSILSKTKLYLKGLEDSEVNKKNIDNKVSFIDRSAQRQHDGNISQNKHGNTVFTIDPEGHNIRKRTGKMYTIQPKQPDLYTEARREKFETSKIRQKAQQFKRLVENYRRHIVCLMIFFGISAGLFAERAYYYAYAPPSSGIVDSTYIGLIISRGTAASISFMFSYMLLTMCRNLITFLRETFLNRFIPFDSAVDFHRLIAMSALVLAILHSLGHLVNVYIFTIIPLSVLSCIFPTIFIDDGSETPEKYYWWFFETIPGMTGVLLLAVMAVMYVFSSYHFRRVSFRWFWITHHLYIVFYILIIIHGSFGLIQLPRFHLFFLVPAIIYSGDKLISLSRKKRQIDVLNVEALPSDVTHLNFQRPNDFDYKSGQWVRIACLDLGTNEYHPFTLTSAPHEDTLSLHIRAVGPWTTRLRELYSSHKVDVNPYPKLYLDGPFGEGHQEWNKFEVSVLVGGGIGVTPFASILKDLVFKSSINSQIHCKKVYFIWVTRTQHKFEWLTDIIREVEQKDENELLSVHIYITQLAEKFDFRTTMLDYSRAASWDLLWDSLSCFIRHSPSLHIFKRNLKTHLFRQAYNLDLDTPTSSY</sequence>
<evidence type="ECO:0000256" key="10">
    <source>
        <dbReference type="ARBA" id="ARBA00022737"/>
    </source>
</evidence>
<dbReference type="Pfam" id="PF13499">
    <property type="entry name" value="EF-hand_7"/>
    <property type="match status" value="1"/>
</dbReference>
<evidence type="ECO:0000313" key="24">
    <source>
        <dbReference type="Proteomes" id="UP000812440"/>
    </source>
</evidence>
<dbReference type="GO" id="GO:0006979">
    <property type="term" value="P:response to oxidative stress"/>
    <property type="evidence" value="ECO:0007669"/>
    <property type="project" value="InterPro"/>
</dbReference>
<evidence type="ECO:0000256" key="5">
    <source>
        <dbReference type="ARBA" id="ARBA00012698"/>
    </source>
</evidence>
<dbReference type="SUPFAM" id="SSF52343">
    <property type="entry name" value="Ferredoxin reductase-like, C-terminal NADP-linked domain"/>
    <property type="match status" value="1"/>
</dbReference>
<dbReference type="SFLD" id="SFLDS00052">
    <property type="entry name" value="Ferric_Reductase_Domain"/>
    <property type="match status" value="1"/>
</dbReference>
<evidence type="ECO:0000256" key="14">
    <source>
        <dbReference type="ARBA" id="ARBA00022989"/>
    </source>
</evidence>
<dbReference type="Pfam" id="PF03098">
    <property type="entry name" value="An_peroxidase"/>
    <property type="match status" value="1"/>
</dbReference>
<keyword evidence="11" id="KW-0274">FAD</keyword>
<reference evidence="23" key="1">
    <citation type="thesis" date="2020" institute="ProQuest LLC" country="789 East Eisenhower Parkway, Ann Arbor, MI, USA">
        <title>Comparative Genomics and Chromosome Evolution.</title>
        <authorList>
            <person name="Mudd A.B."/>
        </authorList>
    </citation>
    <scope>NUCLEOTIDE SEQUENCE</scope>
    <source>
        <strain evidence="23">Female2</strain>
        <tissue evidence="23">Blood</tissue>
    </source>
</reference>
<comment type="function">
    <text evidence="1">Generates hydrogen peroxide which is required for the activity of thyroid peroxidase/TPO and lactoperoxidase/LPO. Plays a role in thyroid hormones synthesis and lactoperoxidase-mediated antimicrobial defense at the surface of mucosa. May have its own peroxidase activity through its N-terminal peroxidase-like domain.</text>
</comment>
<comment type="pathway">
    <text evidence="3">Hormone biosynthesis; thyroid hormone biosynthesis.</text>
</comment>
<dbReference type="InterPro" id="IPR013112">
    <property type="entry name" value="FAD-bd_8"/>
</dbReference>
<dbReference type="Pfam" id="PF13833">
    <property type="entry name" value="EF-hand_8"/>
    <property type="match status" value="1"/>
</dbReference>
<keyword evidence="13" id="KW-0521">NADP</keyword>
<comment type="caution">
    <text evidence="23">The sequence shown here is derived from an EMBL/GenBank/DDBJ whole genome shotgun (WGS) entry which is preliminary data.</text>
</comment>
<dbReference type="PROSITE" id="PS00018">
    <property type="entry name" value="EF_HAND_1"/>
    <property type="match status" value="1"/>
</dbReference>
<evidence type="ECO:0000256" key="1">
    <source>
        <dbReference type="ARBA" id="ARBA00003796"/>
    </source>
</evidence>
<dbReference type="InterPro" id="IPR010255">
    <property type="entry name" value="Haem_peroxidase_sf"/>
</dbReference>
<gene>
    <name evidence="23" type="ORF">GDO86_006214</name>
</gene>
<evidence type="ECO:0000256" key="12">
    <source>
        <dbReference type="ARBA" id="ARBA00022837"/>
    </source>
</evidence>
<feature type="domain" description="EF-hand" evidence="21">
    <location>
        <begin position="407"/>
        <end position="442"/>
    </location>
</feature>
<evidence type="ECO:0000256" key="11">
    <source>
        <dbReference type="ARBA" id="ARBA00022827"/>
    </source>
</evidence>
<dbReference type="CDD" id="cd06186">
    <property type="entry name" value="NOX_Duox_like_FAD_NADP"/>
    <property type="match status" value="1"/>
</dbReference>
<evidence type="ECO:0000256" key="6">
    <source>
        <dbReference type="ARBA" id="ARBA00022534"/>
    </source>
</evidence>
<evidence type="ECO:0000256" key="13">
    <source>
        <dbReference type="ARBA" id="ARBA00022857"/>
    </source>
</evidence>
<dbReference type="Gene3D" id="1.10.640.10">
    <property type="entry name" value="Haem peroxidase domain superfamily, animal type"/>
    <property type="match status" value="1"/>
</dbReference>
<dbReference type="InterPro" id="IPR019791">
    <property type="entry name" value="Haem_peroxidase_animal"/>
</dbReference>
<dbReference type="InterPro" id="IPR050369">
    <property type="entry name" value="RBOH/FRE"/>
</dbReference>
<dbReference type="PROSITE" id="PS50222">
    <property type="entry name" value="EF_HAND_2"/>
    <property type="match status" value="2"/>
</dbReference>
<dbReference type="Pfam" id="PF08030">
    <property type="entry name" value="NAD_binding_6"/>
    <property type="match status" value="1"/>
</dbReference>
<evidence type="ECO:0000256" key="7">
    <source>
        <dbReference type="ARBA" id="ARBA00022630"/>
    </source>
</evidence>
<keyword evidence="9" id="KW-0479">Metal-binding</keyword>
<keyword evidence="17" id="KW-0376">Hydrogen peroxide</keyword>
<keyword evidence="7" id="KW-0285">Flavoprotein</keyword>
<protein>
    <recommendedName>
        <fullName evidence="5">NAD(P)H oxidase (H2O2-forming)</fullName>
        <ecNumber evidence="5">1.6.3.1</ecNumber>
    </recommendedName>
</protein>
<evidence type="ECO:0000256" key="15">
    <source>
        <dbReference type="ARBA" id="ARBA00023002"/>
    </source>
</evidence>
<dbReference type="EMBL" id="JAACNH010000006">
    <property type="protein sequence ID" value="KAG8440372.1"/>
    <property type="molecule type" value="Genomic_DNA"/>
</dbReference>
<dbReference type="InterPro" id="IPR013130">
    <property type="entry name" value="Fe3_Rdtase_TM_dom"/>
</dbReference>
<feature type="domain" description="FAD-binding FR-type" evidence="22">
    <location>
        <begin position="854"/>
        <end position="959"/>
    </location>
</feature>
<dbReference type="InterPro" id="IPR017938">
    <property type="entry name" value="Riboflavin_synthase-like_b-brl"/>
</dbReference>
<dbReference type="Gene3D" id="2.40.30.10">
    <property type="entry name" value="Translation factors"/>
    <property type="match status" value="1"/>
</dbReference>
<feature type="transmembrane region" description="Helical" evidence="20">
    <location>
        <begin position="664"/>
        <end position="686"/>
    </location>
</feature>
<keyword evidence="16 20" id="KW-0472">Membrane</keyword>
<evidence type="ECO:0000256" key="2">
    <source>
        <dbReference type="ARBA" id="ARBA00004424"/>
    </source>
</evidence>
<dbReference type="InterPro" id="IPR002048">
    <property type="entry name" value="EF_hand_dom"/>
</dbReference>
<proteinExistence type="inferred from homology"/>
<dbReference type="SUPFAM" id="SSF63380">
    <property type="entry name" value="Riboflavin synthase domain-like"/>
    <property type="match status" value="1"/>
</dbReference>
<feature type="transmembrane region" description="Helical" evidence="20">
    <location>
        <begin position="736"/>
        <end position="756"/>
    </location>
</feature>
<dbReference type="GO" id="GO:0005509">
    <property type="term" value="F:calcium ion binding"/>
    <property type="evidence" value="ECO:0007669"/>
    <property type="project" value="InterPro"/>
</dbReference>
<keyword evidence="8 20" id="KW-0812">Transmembrane</keyword>
<feature type="transmembrane region" description="Helical" evidence="20">
    <location>
        <begin position="804"/>
        <end position="827"/>
    </location>
</feature>
<dbReference type="GO" id="GO:0042744">
    <property type="term" value="P:hydrogen peroxide catabolic process"/>
    <property type="evidence" value="ECO:0007669"/>
    <property type="project" value="UniProtKB-KW"/>
</dbReference>
<dbReference type="GO" id="GO:0016174">
    <property type="term" value="F:NAD(P)H oxidase H2O2-forming activity"/>
    <property type="evidence" value="ECO:0007669"/>
    <property type="project" value="UniProtKB-EC"/>
</dbReference>
<dbReference type="InterPro" id="IPR013121">
    <property type="entry name" value="Fe_red_NAD-bd_6"/>
</dbReference>
<evidence type="ECO:0000256" key="18">
    <source>
        <dbReference type="ARBA" id="ARBA00047455"/>
    </source>
</evidence>
<dbReference type="InterPro" id="IPR037120">
    <property type="entry name" value="Haem_peroxidase_sf_animal"/>
</dbReference>
<dbReference type="EC" id="1.6.3.1" evidence="5"/>
<keyword evidence="15" id="KW-0560">Oxidoreductase</keyword>
<dbReference type="GO" id="GO:0042742">
    <property type="term" value="P:defense response to bacterium"/>
    <property type="evidence" value="ECO:0007669"/>
    <property type="project" value="UniProtKB-ARBA"/>
</dbReference>
<organism evidence="23 24">
    <name type="scientific">Hymenochirus boettgeri</name>
    <name type="common">Congo dwarf clawed frog</name>
    <dbReference type="NCBI Taxonomy" id="247094"/>
    <lineage>
        <taxon>Eukaryota</taxon>
        <taxon>Metazoa</taxon>
        <taxon>Chordata</taxon>
        <taxon>Craniata</taxon>
        <taxon>Vertebrata</taxon>
        <taxon>Euteleostomi</taxon>
        <taxon>Amphibia</taxon>
        <taxon>Batrachia</taxon>
        <taxon>Anura</taxon>
        <taxon>Pipoidea</taxon>
        <taxon>Pipidae</taxon>
        <taxon>Pipinae</taxon>
        <taxon>Hymenochirus</taxon>
    </lineage>
</organism>
<dbReference type="GO" id="GO:0020037">
    <property type="term" value="F:heme binding"/>
    <property type="evidence" value="ECO:0007669"/>
    <property type="project" value="InterPro"/>
</dbReference>
<dbReference type="GO" id="GO:0042554">
    <property type="term" value="P:superoxide anion generation"/>
    <property type="evidence" value="ECO:0007669"/>
    <property type="project" value="TreeGrafter"/>
</dbReference>
<evidence type="ECO:0000256" key="20">
    <source>
        <dbReference type="SAM" id="Phobius"/>
    </source>
</evidence>
<dbReference type="SFLD" id="SFLDG01169">
    <property type="entry name" value="NADPH_oxidase_subgroup_(NOX)"/>
    <property type="match status" value="1"/>
</dbReference>
<dbReference type="SMART" id="SM00054">
    <property type="entry name" value="EFh"/>
    <property type="match status" value="2"/>
</dbReference>
<dbReference type="InterPro" id="IPR017927">
    <property type="entry name" value="FAD-bd_FR_type"/>
</dbReference>
<dbReference type="AlphaFoldDB" id="A0A8T2J7N5"/>
<feature type="transmembrane region" description="Helical" evidence="20">
    <location>
        <begin position="629"/>
        <end position="652"/>
    </location>
</feature>
<dbReference type="GO" id="GO:0043020">
    <property type="term" value="C:NADPH oxidase complex"/>
    <property type="evidence" value="ECO:0007669"/>
    <property type="project" value="TreeGrafter"/>
</dbReference>
<keyword evidence="17" id="KW-0575">Peroxidase</keyword>
<keyword evidence="14 20" id="KW-1133">Transmembrane helix</keyword>
<dbReference type="OrthoDB" id="6019201at2759"/>
<dbReference type="GO" id="GO:0042446">
    <property type="term" value="P:hormone biosynthetic process"/>
    <property type="evidence" value="ECO:0007669"/>
    <property type="project" value="UniProtKB-KW"/>
</dbReference>
<evidence type="ECO:0000256" key="8">
    <source>
        <dbReference type="ARBA" id="ARBA00022692"/>
    </source>
</evidence>
<keyword evidence="12" id="KW-0106">Calcium</keyword>
<dbReference type="PROSITE" id="PS51384">
    <property type="entry name" value="FAD_FR"/>
    <property type="match status" value="1"/>
</dbReference>
<dbReference type="InterPro" id="IPR011992">
    <property type="entry name" value="EF-hand-dom_pair"/>
</dbReference>
<evidence type="ECO:0000256" key="9">
    <source>
        <dbReference type="ARBA" id="ARBA00022723"/>
    </source>
</evidence>
<evidence type="ECO:0000259" key="22">
    <source>
        <dbReference type="PROSITE" id="PS51384"/>
    </source>
</evidence>
<comment type="catalytic activity">
    <reaction evidence="18">
        <text>NADH + O2 + H(+) = H2O2 + NAD(+)</text>
        <dbReference type="Rhea" id="RHEA:11264"/>
        <dbReference type="ChEBI" id="CHEBI:15378"/>
        <dbReference type="ChEBI" id="CHEBI:15379"/>
        <dbReference type="ChEBI" id="CHEBI:16240"/>
        <dbReference type="ChEBI" id="CHEBI:57540"/>
        <dbReference type="ChEBI" id="CHEBI:57945"/>
        <dbReference type="EC" id="1.6.3.1"/>
    </reaction>
</comment>
<dbReference type="Pfam" id="PF08022">
    <property type="entry name" value="FAD_binding_8"/>
    <property type="match status" value="1"/>
</dbReference>
<dbReference type="Pfam" id="PF01794">
    <property type="entry name" value="Ferric_reduct"/>
    <property type="match status" value="1"/>
</dbReference>
<dbReference type="Gene3D" id="3.40.50.80">
    <property type="entry name" value="Nucleotide-binding domain of ferredoxin-NADP reductase (FNR) module"/>
    <property type="match status" value="1"/>
</dbReference>
<dbReference type="PANTHER" id="PTHR11972">
    <property type="entry name" value="NADPH OXIDASE"/>
    <property type="match status" value="1"/>
</dbReference>
<evidence type="ECO:0000259" key="21">
    <source>
        <dbReference type="PROSITE" id="PS50222"/>
    </source>
</evidence>
<evidence type="ECO:0000313" key="23">
    <source>
        <dbReference type="EMBL" id="KAG8440372.1"/>
    </source>
</evidence>
<name>A0A8T2J7N5_9PIPI</name>
<dbReference type="SUPFAM" id="SSF47473">
    <property type="entry name" value="EF-hand"/>
    <property type="match status" value="1"/>
</dbReference>
<dbReference type="SFLD" id="SFLDG01168">
    <property type="entry name" value="Ferric_reductase_subgroup_(FRE"/>
    <property type="match status" value="1"/>
</dbReference>
<feature type="transmembrane region" description="Helical" evidence="20">
    <location>
        <begin position="185"/>
        <end position="210"/>
    </location>
</feature>
<evidence type="ECO:0000256" key="16">
    <source>
        <dbReference type="ARBA" id="ARBA00023136"/>
    </source>
</evidence>
<dbReference type="GO" id="GO:0004601">
    <property type="term" value="F:peroxidase activity"/>
    <property type="evidence" value="ECO:0007669"/>
    <property type="project" value="InterPro"/>
</dbReference>
<dbReference type="Gene3D" id="1.10.238.10">
    <property type="entry name" value="EF-hand"/>
    <property type="match status" value="1"/>
</dbReference>